<dbReference type="RefSeq" id="WP_212826435.1">
    <property type="nucleotide sequence ID" value="NZ_AP023359.1"/>
</dbReference>
<protein>
    <submittedName>
        <fullName evidence="6">Lipoprotein</fullName>
    </submittedName>
</protein>
<evidence type="ECO:0000313" key="7">
    <source>
        <dbReference type="Proteomes" id="UP000680866"/>
    </source>
</evidence>
<keyword evidence="7" id="KW-1185">Reference proteome</keyword>
<dbReference type="KEGG" id="pry:Prubr_33910"/>
<evidence type="ECO:0000256" key="4">
    <source>
        <dbReference type="SAM" id="SignalP"/>
    </source>
</evidence>
<evidence type="ECO:0000313" key="6">
    <source>
        <dbReference type="EMBL" id="BCJ66370.1"/>
    </source>
</evidence>
<dbReference type="InterPro" id="IPR025645">
    <property type="entry name" value="DUF4349"/>
</dbReference>
<keyword evidence="3" id="KW-0812">Transmembrane</keyword>
<organism evidence="6 7">
    <name type="scientific">Polymorphospora rubra</name>
    <dbReference type="NCBI Taxonomy" id="338584"/>
    <lineage>
        <taxon>Bacteria</taxon>
        <taxon>Bacillati</taxon>
        <taxon>Actinomycetota</taxon>
        <taxon>Actinomycetes</taxon>
        <taxon>Micromonosporales</taxon>
        <taxon>Micromonosporaceae</taxon>
        <taxon>Polymorphospora</taxon>
    </lineage>
</organism>
<feature type="signal peptide" evidence="4">
    <location>
        <begin position="1"/>
        <end position="21"/>
    </location>
</feature>
<feature type="region of interest" description="Disordered" evidence="2">
    <location>
        <begin position="30"/>
        <end position="63"/>
    </location>
</feature>
<dbReference type="Pfam" id="PF14257">
    <property type="entry name" value="DUF4349"/>
    <property type="match status" value="1"/>
</dbReference>
<accession>A0A810N0I9</accession>
<feature type="domain" description="DUF4349" evidence="5">
    <location>
        <begin position="74"/>
        <end position="281"/>
    </location>
</feature>
<dbReference type="AlphaFoldDB" id="A0A810N0I9"/>
<gene>
    <name evidence="6" type="ORF">Prubr_33910</name>
</gene>
<evidence type="ECO:0000256" key="1">
    <source>
        <dbReference type="SAM" id="Coils"/>
    </source>
</evidence>
<sequence>MGARRRVGAALTAVGVAAALAFTGCSSTTETSSNSAPAYDQQAAPEDAAAGAGAVPGAGQPAAGAPVRFRVDERAIIYTGSITVRVDDVDRAAARATAIATGVGGFVGVDKRTSDDRRSTASLELRIPANRFGPVVDDLARLGDQEQRDISTQDVTEEALDLDARLASQRARVESGRQLLARATNLTELVMLEGELAKREADLASLEAKKRRLDDLTALSTITLVLLGPEAERDGEELGFVQGLKGGWEMFVTSLLVLLTILGALLPWLVVLGLPVATLVWLLRRNRRPPAEPATVTAPPQP</sequence>
<keyword evidence="6" id="KW-0449">Lipoprotein</keyword>
<evidence type="ECO:0000256" key="3">
    <source>
        <dbReference type="SAM" id="Phobius"/>
    </source>
</evidence>
<name>A0A810N0I9_9ACTN</name>
<feature type="coiled-coil region" evidence="1">
    <location>
        <begin position="189"/>
        <end position="216"/>
    </location>
</feature>
<evidence type="ECO:0000259" key="5">
    <source>
        <dbReference type="Pfam" id="PF14257"/>
    </source>
</evidence>
<evidence type="ECO:0000256" key="2">
    <source>
        <dbReference type="SAM" id="MobiDB-lite"/>
    </source>
</evidence>
<keyword evidence="4" id="KW-0732">Signal</keyword>
<feature type="compositionally biased region" description="Low complexity" evidence="2">
    <location>
        <begin position="36"/>
        <end position="63"/>
    </location>
</feature>
<feature type="chain" id="PRO_5038533971" evidence="4">
    <location>
        <begin position="22"/>
        <end position="302"/>
    </location>
</feature>
<feature type="transmembrane region" description="Helical" evidence="3">
    <location>
        <begin position="255"/>
        <end position="283"/>
    </location>
</feature>
<keyword evidence="3" id="KW-0472">Membrane</keyword>
<keyword evidence="3" id="KW-1133">Transmembrane helix</keyword>
<dbReference type="PROSITE" id="PS51257">
    <property type="entry name" value="PROKAR_LIPOPROTEIN"/>
    <property type="match status" value="1"/>
</dbReference>
<dbReference type="Proteomes" id="UP000680866">
    <property type="component" value="Chromosome"/>
</dbReference>
<keyword evidence="1" id="KW-0175">Coiled coil</keyword>
<reference evidence="6" key="1">
    <citation type="submission" date="2020-08" db="EMBL/GenBank/DDBJ databases">
        <title>Whole genome shotgun sequence of Polymorphospora rubra NBRC 101157.</title>
        <authorList>
            <person name="Komaki H."/>
            <person name="Tamura T."/>
        </authorList>
    </citation>
    <scope>NUCLEOTIDE SEQUENCE</scope>
    <source>
        <strain evidence="6">NBRC 101157</strain>
    </source>
</reference>
<dbReference type="EMBL" id="AP023359">
    <property type="protein sequence ID" value="BCJ66370.1"/>
    <property type="molecule type" value="Genomic_DNA"/>
</dbReference>
<proteinExistence type="predicted"/>